<keyword evidence="8 9" id="KW-0862">Zinc</keyword>
<comment type="subcellular location">
    <subcellularLocation>
        <location evidence="9">Cytoplasm</location>
    </subcellularLocation>
</comment>
<keyword evidence="9" id="KW-0963">Cytoplasm</keyword>
<dbReference type="InterPro" id="IPR020549">
    <property type="entry name" value="YbeY_CS"/>
</dbReference>
<dbReference type="EMBL" id="JBHUME010000007">
    <property type="protein sequence ID" value="MFD2612750.1"/>
    <property type="molecule type" value="Genomic_DNA"/>
</dbReference>
<dbReference type="NCBIfam" id="TIGR00043">
    <property type="entry name" value="rRNA maturation RNase YbeY"/>
    <property type="match status" value="1"/>
</dbReference>
<evidence type="ECO:0000256" key="8">
    <source>
        <dbReference type="ARBA" id="ARBA00022833"/>
    </source>
</evidence>
<evidence type="ECO:0000256" key="7">
    <source>
        <dbReference type="ARBA" id="ARBA00022801"/>
    </source>
</evidence>
<evidence type="ECO:0000256" key="4">
    <source>
        <dbReference type="ARBA" id="ARBA00022722"/>
    </source>
</evidence>
<sequence length="166" mass="18778">MALTLNWSNDQEKLPISDTLIALLEKLLQEAGQAEQVEDGEVALSFVTDEEIHALNKEYRGIDRPTDVLSFSMEETTDEELDIVYELEEGEETPEGFTHVLGDIIISVEKAKEQSEDYGHSIDREIGFLFVHGFLHLIGYDHEDEAAEKEMIAKQEAILQKVGLTR</sequence>
<evidence type="ECO:0000313" key="11">
    <source>
        <dbReference type="Proteomes" id="UP001597541"/>
    </source>
</evidence>
<proteinExistence type="inferred from homology"/>
<dbReference type="Gene3D" id="3.40.390.30">
    <property type="entry name" value="Metalloproteases ('zincins'), catalytic domain"/>
    <property type="match status" value="1"/>
</dbReference>
<evidence type="ECO:0000256" key="6">
    <source>
        <dbReference type="ARBA" id="ARBA00022759"/>
    </source>
</evidence>
<comment type="similarity">
    <text evidence="1 9">Belongs to the endoribonuclease YbeY family.</text>
</comment>
<keyword evidence="3 9" id="KW-0698">rRNA processing</keyword>
<dbReference type="SUPFAM" id="SSF55486">
    <property type="entry name" value="Metalloproteases ('zincins'), catalytic domain"/>
    <property type="match status" value="1"/>
</dbReference>
<name>A0ABW5PBZ6_9BACL</name>
<dbReference type="HAMAP" id="MF_00009">
    <property type="entry name" value="Endoribonucl_YbeY"/>
    <property type="match status" value="1"/>
</dbReference>
<reference evidence="11" key="1">
    <citation type="journal article" date="2019" name="Int. J. Syst. Evol. Microbiol.">
        <title>The Global Catalogue of Microorganisms (GCM) 10K type strain sequencing project: providing services to taxonomists for standard genome sequencing and annotation.</title>
        <authorList>
            <consortium name="The Broad Institute Genomics Platform"/>
            <consortium name="The Broad Institute Genome Sequencing Center for Infectious Disease"/>
            <person name="Wu L."/>
            <person name="Ma J."/>
        </authorList>
    </citation>
    <scope>NUCLEOTIDE SEQUENCE [LARGE SCALE GENOMIC DNA]</scope>
    <source>
        <strain evidence="11">KCTC 3950</strain>
    </source>
</reference>
<feature type="binding site" evidence="9">
    <location>
        <position position="136"/>
    </location>
    <ligand>
        <name>Zn(2+)</name>
        <dbReference type="ChEBI" id="CHEBI:29105"/>
        <note>catalytic</note>
    </ligand>
</feature>
<dbReference type="Proteomes" id="UP001597541">
    <property type="component" value="Unassembled WGS sequence"/>
</dbReference>
<evidence type="ECO:0000256" key="3">
    <source>
        <dbReference type="ARBA" id="ARBA00022552"/>
    </source>
</evidence>
<evidence type="ECO:0000256" key="5">
    <source>
        <dbReference type="ARBA" id="ARBA00022723"/>
    </source>
</evidence>
<organism evidence="10 11">
    <name type="scientific">Paenibacillus gansuensis</name>
    <dbReference type="NCBI Taxonomy" id="306542"/>
    <lineage>
        <taxon>Bacteria</taxon>
        <taxon>Bacillati</taxon>
        <taxon>Bacillota</taxon>
        <taxon>Bacilli</taxon>
        <taxon>Bacillales</taxon>
        <taxon>Paenibacillaceae</taxon>
        <taxon>Paenibacillus</taxon>
    </lineage>
</organism>
<keyword evidence="2 9" id="KW-0690">Ribosome biogenesis</keyword>
<feature type="binding site" evidence="9">
    <location>
        <position position="142"/>
    </location>
    <ligand>
        <name>Zn(2+)</name>
        <dbReference type="ChEBI" id="CHEBI:29105"/>
        <note>catalytic</note>
    </ligand>
</feature>
<dbReference type="PANTHER" id="PTHR46986:SF1">
    <property type="entry name" value="ENDORIBONUCLEASE YBEY, CHLOROPLASTIC"/>
    <property type="match status" value="1"/>
</dbReference>
<comment type="function">
    <text evidence="9">Single strand-specific metallo-endoribonuclease involved in late-stage 70S ribosome quality control and in maturation of the 3' terminus of the 16S rRNA.</text>
</comment>
<dbReference type="PROSITE" id="PS01306">
    <property type="entry name" value="UPF0054"/>
    <property type="match status" value="1"/>
</dbReference>
<evidence type="ECO:0000256" key="2">
    <source>
        <dbReference type="ARBA" id="ARBA00022517"/>
    </source>
</evidence>
<evidence type="ECO:0000256" key="1">
    <source>
        <dbReference type="ARBA" id="ARBA00010875"/>
    </source>
</evidence>
<keyword evidence="7 9" id="KW-0378">Hydrolase</keyword>
<dbReference type="RefSeq" id="WP_377602529.1">
    <property type="nucleotide sequence ID" value="NZ_JBHUME010000007.1"/>
</dbReference>
<dbReference type="PANTHER" id="PTHR46986">
    <property type="entry name" value="ENDORIBONUCLEASE YBEY, CHLOROPLASTIC"/>
    <property type="match status" value="1"/>
</dbReference>
<accession>A0ABW5PBZ6</accession>
<dbReference type="EC" id="3.1.-.-" evidence="9"/>
<dbReference type="InterPro" id="IPR002036">
    <property type="entry name" value="YbeY"/>
</dbReference>
<dbReference type="InterPro" id="IPR023091">
    <property type="entry name" value="MetalPrtase_cat_dom_sf_prd"/>
</dbReference>
<comment type="caution">
    <text evidence="10">The sequence shown here is derived from an EMBL/GenBank/DDBJ whole genome shotgun (WGS) entry which is preliminary data.</text>
</comment>
<feature type="binding site" evidence="9">
    <location>
        <position position="132"/>
    </location>
    <ligand>
        <name>Zn(2+)</name>
        <dbReference type="ChEBI" id="CHEBI:29105"/>
        <note>catalytic</note>
    </ligand>
</feature>
<protein>
    <recommendedName>
        <fullName evidence="9">Endoribonuclease YbeY</fullName>
        <ecNumber evidence="9">3.1.-.-</ecNumber>
    </recommendedName>
</protein>
<keyword evidence="5 9" id="KW-0479">Metal-binding</keyword>
<keyword evidence="4 9" id="KW-0540">Nuclease</keyword>
<keyword evidence="6 9" id="KW-0255">Endonuclease</keyword>
<comment type="cofactor">
    <cofactor evidence="9">
        <name>Zn(2+)</name>
        <dbReference type="ChEBI" id="CHEBI:29105"/>
    </cofactor>
    <text evidence="9">Binds 1 zinc ion.</text>
</comment>
<dbReference type="Pfam" id="PF02130">
    <property type="entry name" value="YbeY"/>
    <property type="match status" value="1"/>
</dbReference>
<gene>
    <name evidence="9 10" type="primary">ybeY</name>
    <name evidence="10" type="ORF">ACFSUF_09985</name>
</gene>
<evidence type="ECO:0000256" key="9">
    <source>
        <dbReference type="HAMAP-Rule" id="MF_00009"/>
    </source>
</evidence>
<evidence type="ECO:0000313" key="10">
    <source>
        <dbReference type="EMBL" id="MFD2612750.1"/>
    </source>
</evidence>
<keyword evidence="11" id="KW-1185">Reference proteome</keyword>